<dbReference type="AlphaFoldDB" id="A0A2P5FK42"/>
<accession>A0A2P5FK42</accession>
<dbReference type="InParanoid" id="A0A2P5FK42"/>
<protein>
    <submittedName>
        <fullName evidence="1">Uncharacterized protein</fullName>
    </submittedName>
</protein>
<name>A0A2P5FK42_TREOI</name>
<gene>
    <name evidence="1" type="ORF">TorRG33x02_059920</name>
</gene>
<proteinExistence type="predicted"/>
<evidence type="ECO:0000313" key="2">
    <source>
        <dbReference type="Proteomes" id="UP000237000"/>
    </source>
</evidence>
<evidence type="ECO:0000313" key="1">
    <source>
        <dbReference type="EMBL" id="PON98162.1"/>
    </source>
</evidence>
<dbReference type="Proteomes" id="UP000237000">
    <property type="component" value="Unassembled WGS sequence"/>
</dbReference>
<dbReference type="EMBL" id="JXTC01000026">
    <property type="protein sequence ID" value="PON98162.1"/>
    <property type="molecule type" value="Genomic_DNA"/>
</dbReference>
<reference evidence="2" key="1">
    <citation type="submission" date="2016-06" db="EMBL/GenBank/DDBJ databases">
        <title>Parallel loss of symbiosis genes in relatives of nitrogen-fixing non-legume Parasponia.</title>
        <authorList>
            <person name="Van Velzen R."/>
            <person name="Holmer R."/>
            <person name="Bu F."/>
            <person name="Rutten L."/>
            <person name="Van Zeijl A."/>
            <person name="Liu W."/>
            <person name="Santuari L."/>
            <person name="Cao Q."/>
            <person name="Sharma T."/>
            <person name="Shen D."/>
            <person name="Roswanjaya Y."/>
            <person name="Wardhani T."/>
            <person name="Kalhor M.S."/>
            <person name="Jansen J."/>
            <person name="Van den Hoogen J."/>
            <person name="Gungor B."/>
            <person name="Hartog M."/>
            <person name="Hontelez J."/>
            <person name="Verver J."/>
            <person name="Yang W.-C."/>
            <person name="Schijlen E."/>
            <person name="Repin R."/>
            <person name="Schilthuizen M."/>
            <person name="Schranz E."/>
            <person name="Heidstra R."/>
            <person name="Miyata K."/>
            <person name="Fedorova E."/>
            <person name="Kohlen W."/>
            <person name="Bisseling T."/>
            <person name="Smit S."/>
            <person name="Geurts R."/>
        </authorList>
    </citation>
    <scope>NUCLEOTIDE SEQUENCE [LARGE SCALE GENOMIC DNA]</scope>
    <source>
        <strain evidence="2">cv. RG33-2</strain>
    </source>
</reference>
<dbReference type="OrthoDB" id="1720671at2759"/>
<keyword evidence="2" id="KW-1185">Reference proteome</keyword>
<comment type="caution">
    <text evidence="1">The sequence shown here is derived from an EMBL/GenBank/DDBJ whole genome shotgun (WGS) entry which is preliminary data.</text>
</comment>
<sequence>MIEDFDPQQALLRVCSLDSFQPKPHVTDLTLEARNLFQYVSQNMILRGGHRDAPTFCDLGFIDSILIGRKMPYFIIHEMINATENRRSSLPYGCLLTRIF</sequence>
<organism evidence="1 2">
    <name type="scientific">Trema orientale</name>
    <name type="common">Charcoal tree</name>
    <name type="synonym">Celtis orientalis</name>
    <dbReference type="NCBI Taxonomy" id="63057"/>
    <lineage>
        <taxon>Eukaryota</taxon>
        <taxon>Viridiplantae</taxon>
        <taxon>Streptophyta</taxon>
        <taxon>Embryophyta</taxon>
        <taxon>Tracheophyta</taxon>
        <taxon>Spermatophyta</taxon>
        <taxon>Magnoliopsida</taxon>
        <taxon>eudicotyledons</taxon>
        <taxon>Gunneridae</taxon>
        <taxon>Pentapetalae</taxon>
        <taxon>rosids</taxon>
        <taxon>fabids</taxon>
        <taxon>Rosales</taxon>
        <taxon>Cannabaceae</taxon>
        <taxon>Trema</taxon>
    </lineage>
</organism>